<dbReference type="PANTHER" id="PTHR34979">
    <property type="entry name" value="INNER MEMBRANE PROTEIN YGAZ"/>
    <property type="match status" value="1"/>
</dbReference>
<comment type="caution">
    <text evidence="10">The sequence shown here is derived from an EMBL/GenBank/DDBJ whole genome shotgun (WGS) entry which is preliminary data.</text>
</comment>
<evidence type="ECO:0000313" key="11">
    <source>
        <dbReference type="Proteomes" id="UP000612712"/>
    </source>
</evidence>
<dbReference type="EMBL" id="JACHWT010000004">
    <property type="protein sequence ID" value="MBB3115945.1"/>
    <property type="molecule type" value="Genomic_DNA"/>
</dbReference>
<accession>A0A8H9Y8D2</accession>
<gene>
    <name evidence="10" type="ORF">FHU32_001164</name>
</gene>
<proteinExistence type="inferred from homology"/>
<evidence type="ECO:0000256" key="3">
    <source>
        <dbReference type="ARBA" id="ARBA00022448"/>
    </source>
</evidence>
<comment type="subcellular location">
    <subcellularLocation>
        <location evidence="1">Cell membrane</location>
        <topology evidence="1">Multi-pass membrane protein</topology>
    </subcellularLocation>
</comment>
<evidence type="ECO:0000313" key="10">
    <source>
        <dbReference type="EMBL" id="MBB3115945.1"/>
    </source>
</evidence>
<dbReference type="Pfam" id="PF03591">
    <property type="entry name" value="AzlC"/>
    <property type="match status" value="1"/>
</dbReference>
<evidence type="ECO:0000256" key="2">
    <source>
        <dbReference type="ARBA" id="ARBA00010735"/>
    </source>
</evidence>
<organism evidence="10 11">
    <name type="scientific">Corynebacterium bovis DSM 20582 = CIP 54.80</name>
    <dbReference type="NCBI Taxonomy" id="927655"/>
    <lineage>
        <taxon>Bacteria</taxon>
        <taxon>Bacillati</taxon>
        <taxon>Actinomycetota</taxon>
        <taxon>Actinomycetes</taxon>
        <taxon>Mycobacteriales</taxon>
        <taxon>Corynebacteriaceae</taxon>
        <taxon>Corynebacterium</taxon>
    </lineage>
</organism>
<evidence type="ECO:0000256" key="7">
    <source>
        <dbReference type="ARBA" id="ARBA00023136"/>
    </source>
</evidence>
<dbReference type="GO" id="GO:1903785">
    <property type="term" value="P:L-valine transmembrane transport"/>
    <property type="evidence" value="ECO:0007669"/>
    <property type="project" value="TreeGrafter"/>
</dbReference>
<sequence>MTNEDSPRRGEIAAGLADAWTVALGLVPLGLAFGLLVTQSGFAWWWAPVFSVVIYAGSIEFLAVSLVTGGVAPAAAALYGLLVNFRHVFYGLSFPTGAVRNPLARAYGVYALTDETYAVLSARPGVRWTGARVITVEVVCQVAWVGSGVVAALVGSAVPPVLHGMDFALTALFAVLLIESFDAARDLSLPVSAAVCGVVGYLVSPSQMLVIGLVLYFLLLVARHRWTGFDVRLRWTVGSPAGGGEDGGGGGAGVRAGGDGVGAGGAGGGGDGAAGADGPGGDR</sequence>
<name>A0A8H9Y8D2_9CORY</name>
<evidence type="ECO:0000256" key="4">
    <source>
        <dbReference type="ARBA" id="ARBA00022475"/>
    </source>
</evidence>
<dbReference type="RefSeq" id="WP_010274938.1">
    <property type="nucleotide sequence ID" value="NZ_AENJ01000483.1"/>
</dbReference>
<dbReference type="InterPro" id="IPR011606">
    <property type="entry name" value="Brnchd-chn_aa_trnsp_permease"/>
</dbReference>
<feature type="region of interest" description="Disordered" evidence="8">
    <location>
        <begin position="263"/>
        <end position="283"/>
    </location>
</feature>
<keyword evidence="7 9" id="KW-0472">Membrane</keyword>
<comment type="similarity">
    <text evidence="2">Belongs to the AzlC family.</text>
</comment>
<feature type="transmembrane region" description="Helical" evidence="9">
    <location>
        <begin position="198"/>
        <end position="222"/>
    </location>
</feature>
<feature type="transmembrane region" description="Helical" evidence="9">
    <location>
        <begin position="133"/>
        <end position="154"/>
    </location>
</feature>
<protein>
    <submittedName>
        <fullName evidence="10">4-azaleucine resistance transporter AzlC</fullName>
    </submittedName>
</protein>
<dbReference type="Proteomes" id="UP000612712">
    <property type="component" value="Unassembled WGS sequence"/>
</dbReference>
<dbReference type="PANTHER" id="PTHR34979:SF1">
    <property type="entry name" value="INNER MEMBRANE PROTEIN YGAZ"/>
    <property type="match status" value="1"/>
</dbReference>
<evidence type="ECO:0000256" key="1">
    <source>
        <dbReference type="ARBA" id="ARBA00004651"/>
    </source>
</evidence>
<reference evidence="10" key="1">
    <citation type="submission" date="2020-08" db="EMBL/GenBank/DDBJ databases">
        <title>Sequencing the genomes of 1000 actinobacteria strains.</title>
        <authorList>
            <person name="Klenk H.-P."/>
        </authorList>
    </citation>
    <scope>NUCLEOTIDE SEQUENCE</scope>
    <source>
        <strain evidence="10">DSM 20582</strain>
    </source>
</reference>
<keyword evidence="5 9" id="KW-0812">Transmembrane</keyword>
<keyword evidence="6 9" id="KW-1133">Transmembrane helix</keyword>
<feature type="transmembrane region" description="Helical" evidence="9">
    <location>
        <begin position="12"/>
        <end position="37"/>
    </location>
</feature>
<evidence type="ECO:0000256" key="9">
    <source>
        <dbReference type="SAM" id="Phobius"/>
    </source>
</evidence>
<evidence type="ECO:0000256" key="6">
    <source>
        <dbReference type="ARBA" id="ARBA00022989"/>
    </source>
</evidence>
<keyword evidence="3" id="KW-0813">Transport</keyword>
<dbReference type="AlphaFoldDB" id="A0A8H9Y8D2"/>
<dbReference type="GO" id="GO:0005886">
    <property type="term" value="C:plasma membrane"/>
    <property type="evidence" value="ECO:0007669"/>
    <property type="project" value="UniProtKB-SubCell"/>
</dbReference>
<keyword evidence="4" id="KW-1003">Cell membrane</keyword>
<feature type="transmembrane region" description="Helical" evidence="9">
    <location>
        <begin position="71"/>
        <end position="92"/>
    </location>
</feature>
<evidence type="ECO:0000256" key="5">
    <source>
        <dbReference type="ARBA" id="ARBA00022692"/>
    </source>
</evidence>
<evidence type="ECO:0000256" key="8">
    <source>
        <dbReference type="SAM" id="MobiDB-lite"/>
    </source>
</evidence>